<proteinExistence type="predicted"/>
<gene>
    <name evidence="1" type="ORF">EV138_6264</name>
</gene>
<dbReference type="OrthoDB" id="3825082at2"/>
<organism evidence="1 2">
    <name type="scientific">Kribbella voronezhensis</name>
    <dbReference type="NCBI Taxonomy" id="2512212"/>
    <lineage>
        <taxon>Bacteria</taxon>
        <taxon>Bacillati</taxon>
        <taxon>Actinomycetota</taxon>
        <taxon>Actinomycetes</taxon>
        <taxon>Propionibacteriales</taxon>
        <taxon>Kribbellaceae</taxon>
        <taxon>Kribbella</taxon>
    </lineage>
</organism>
<keyword evidence="2" id="KW-1185">Reference proteome</keyword>
<dbReference type="RefSeq" id="WP_133983311.1">
    <property type="nucleotide sequence ID" value="NZ_SOCE01000002.1"/>
</dbReference>
<evidence type="ECO:0000313" key="1">
    <source>
        <dbReference type="EMBL" id="TDU83800.1"/>
    </source>
</evidence>
<reference evidence="1 2" key="1">
    <citation type="submission" date="2019-03" db="EMBL/GenBank/DDBJ databases">
        <title>Genomic Encyclopedia of Type Strains, Phase III (KMG-III): the genomes of soil and plant-associated and newly described type strains.</title>
        <authorList>
            <person name="Whitman W."/>
        </authorList>
    </citation>
    <scope>NUCLEOTIDE SEQUENCE [LARGE SCALE GENOMIC DNA]</scope>
    <source>
        <strain evidence="1 2">VKM Ac-2575</strain>
    </source>
</reference>
<name>A0A4R7SWR2_9ACTN</name>
<dbReference type="Proteomes" id="UP000295151">
    <property type="component" value="Unassembled WGS sequence"/>
</dbReference>
<dbReference type="EMBL" id="SOCE01000002">
    <property type="protein sequence ID" value="TDU83800.1"/>
    <property type="molecule type" value="Genomic_DNA"/>
</dbReference>
<comment type="caution">
    <text evidence="1">The sequence shown here is derived from an EMBL/GenBank/DDBJ whole genome shotgun (WGS) entry which is preliminary data.</text>
</comment>
<dbReference type="AlphaFoldDB" id="A0A4R7SWR2"/>
<evidence type="ECO:0000313" key="2">
    <source>
        <dbReference type="Proteomes" id="UP000295151"/>
    </source>
</evidence>
<accession>A0A4R7SWR2</accession>
<protein>
    <submittedName>
        <fullName evidence="1">Uncharacterized protein</fullName>
    </submittedName>
</protein>
<sequence>MNDVRELQTEIARWEDDLAALEDECTAEGWTEPEKLLYTLQRTVGTYRRRVLPRIVADGALMLPALPDDDAPAALAAYNAIITDELVQLVDRMEELRLELIRFGQTAQLQLQAVEILAAVRALGTVVLRFGQEVEIPSLTARLTPDQSDQLTAAVHAYERDLR</sequence>